<evidence type="ECO:0000313" key="10">
    <source>
        <dbReference type="Proteomes" id="UP000033115"/>
    </source>
</evidence>
<dbReference type="Gene3D" id="2.40.440.10">
    <property type="entry name" value="L,D-transpeptidase catalytic domain-like"/>
    <property type="match status" value="1"/>
</dbReference>
<dbReference type="SUPFAM" id="SSF141523">
    <property type="entry name" value="L,D-transpeptidase catalytic domain-like"/>
    <property type="match status" value="1"/>
</dbReference>
<evidence type="ECO:0000256" key="3">
    <source>
        <dbReference type="ARBA" id="ARBA00022960"/>
    </source>
</evidence>
<dbReference type="PROSITE" id="PS52029">
    <property type="entry name" value="LD_TPASE"/>
    <property type="match status" value="1"/>
</dbReference>
<keyword evidence="2" id="KW-0808">Transferase</keyword>
<accession>A0A0E3JNF7</accession>
<dbReference type="Pfam" id="PF03734">
    <property type="entry name" value="YkuD"/>
    <property type="match status" value="1"/>
</dbReference>
<dbReference type="GO" id="GO:0016740">
    <property type="term" value="F:transferase activity"/>
    <property type="evidence" value="ECO:0007669"/>
    <property type="project" value="UniProtKB-KW"/>
</dbReference>
<comment type="pathway">
    <text evidence="1 6">Cell wall biogenesis; peptidoglycan biosynthesis.</text>
</comment>
<evidence type="ECO:0000256" key="5">
    <source>
        <dbReference type="ARBA" id="ARBA00023316"/>
    </source>
</evidence>
<dbReference type="Pfam" id="PF12229">
    <property type="entry name" value="PG_binding_4"/>
    <property type="match status" value="2"/>
</dbReference>
<keyword evidence="4 6" id="KW-0573">Peptidoglycan synthesis</keyword>
<dbReference type="UniPathway" id="UPA00219"/>
<evidence type="ECO:0000259" key="8">
    <source>
        <dbReference type="PROSITE" id="PS52029"/>
    </source>
</evidence>
<keyword evidence="5 6" id="KW-0961">Cell wall biogenesis/degradation</keyword>
<keyword evidence="7" id="KW-1133">Transmembrane helix</keyword>
<dbReference type="CDD" id="cd16913">
    <property type="entry name" value="YkuD_like"/>
    <property type="match status" value="1"/>
</dbReference>
<dbReference type="GO" id="GO:0008360">
    <property type="term" value="P:regulation of cell shape"/>
    <property type="evidence" value="ECO:0007669"/>
    <property type="project" value="UniProtKB-UniRule"/>
</dbReference>
<dbReference type="PANTHER" id="PTHR30582">
    <property type="entry name" value="L,D-TRANSPEPTIDASE"/>
    <property type="match status" value="1"/>
</dbReference>
<keyword evidence="7" id="KW-0472">Membrane</keyword>
<gene>
    <name evidence="9" type="ORF">CSCA_2092</name>
</gene>
<dbReference type="InterPro" id="IPR050979">
    <property type="entry name" value="LD-transpeptidase"/>
</dbReference>
<dbReference type="HOGENOM" id="CLU_022707_2_1_9"/>
<reference evidence="9 10" key="1">
    <citation type="journal article" date="2015" name="J. Biotechnol.">
        <title>Complete genome sequence of a malodorant-producing acetogen, Clostridium scatologenes ATCC 25775(T).</title>
        <authorList>
            <person name="Zhu Z."/>
            <person name="Guo T."/>
            <person name="Zheng H."/>
            <person name="Song T."/>
            <person name="Ouyang P."/>
            <person name="Xie J."/>
        </authorList>
    </citation>
    <scope>NUCLEOTIDE SEQUENCE [LARGE SCALE GENOMIC DNA]</scope>
    <source>
        <strain evidence="9 10">ATCC 25775</strain>
    </source>
</reference>
<protein>
    <submittedName>
        <fullName evidence="9">ErfK/YbiS/YcfS/YnhG family protein</fullName>
    </submittedName>
</protein>
<evidence type="ECO:0000256" key="6">
    <source>
        <dbReference type="PROSITE-ProRule" id="PRU01373"/>
    </source>
</evidence>
<evidence type="ECO:0000256" key="2">
    <source>
        <dbReference type="ARBA" id="ARBA00022679"/>
    </source>
</evidence>
<sequence>MRNINVKKFFKSKKISNIIIVIASITLIYLLVSIYFANHFFFNTVINGVNVSLKPYDDANNIIRNYTRNYKLQLIEKNGQIEEIAGQDIGLQYNETNNIFKICRSKSSFKWIISLLKNQKYYVNDLFIYNQDSLKNKINELNCLNKNITESRNVSFKYSNGSYKVVREVYGNKVNRDKLDESIKKSILEGNIKLDLNKKVCYEDPKYTLSSSKTSKTKELLNRYVSTKITYIFENKSEILDGNIINEWLSIDENLEAVIDEKAVDKYVQGLAKKYDTVGITRKFKTSIGKIVEVNGGLYGWKINCADEIKVLLESIRLGEVLKKEPIYIQKSLPRGEDEIGKTYVEVNITRQHLWFYKNGKLITEGDVVTGNPNRGCSTVLGTYMLNYKQNGATLSGVNYETEVSYWMPFFGNIGIHDATWRYSFGGDIYKSNGTHGCVNAPVYLAKAIFDNIEEGTPVICYEE</sequence>
<proteinExistence type="predicted"/>
<dbReference type="GO" id="GO:0018104">
    <property type="term" value="P:peptidoglycan-protein cross-linking"/>
    <property type="evidence" value="ECO:0007669"/>
    <property type="project" value="TreeGrafter"/>
</dbReference>
<keyword evidence="7" id="KW-0812">Transmembrane</keyword>
<dbReference type="AlphaFoldDB" id="A0A0E3JNF7"/>
<dbReference type="STRING" id="1548.CSCA_2092"/>
<dbReference type="InterPro" id="IPR022029">
    <property type="entry name" value="YoaR-like_PG-bd"/>
</dbReference>
<feature type="transmembrane region" description="Helical" evidence="7">
    <location>
        <begin position="15"/>
        <end position="37"/>
    </location>
</feature>
<dbReference type="KEGG" id="csq:CSCA_2092"/>
<evidence type="ECO:0000256" key="7">
    <source>
        <dbReference type="SAM" id="Phobius"/>
    </source>
</evidence>
<dbReference type="SUPFAM" id="SSF143985">
    <property type="entry name" value="L,D-transpeptidase pre-catalytic domain-like"/>
    <property type="match status" value="1"/>
</dbReference>
<dbReference type="InterPro" id="IPR005490">
    <property type="entry name" value="LD_TPept_cat_dom"/>
</dbReference>
<dbReference type="GO" id="GO:0071555">
    <property type="term" value="P:cell wall organization"/>
    <property type="evidence" value="ECO:0007669"/>
    <property type="project" value="UniProtKB-UniRule"/>
</dbReference>
<evidence type="ECO:0000256" key="4">
    <source>
        <dbReference type="ARBA" id="ARBA00022984"/>
    </source>
</evidence>
<feature type="active site" description="Nucleophile" evidence="6">
    <location>
        <position position="438"/>
    </location>
</feature>
<feature type="active site" description="Proton donor/acceptor" evidence="6">
    <location>
        <position position="417"/>
    </location>
</feature>
<dbReference type="GO" id="GO:0071972">
    <property type="term" value="F:peptidoglycan L,D-transpeptidase activity"/>
    <property type="evidence" value="ECO:0007669"/>
    <property type="project" value="TreeGrafter"/>
</dbReference>
<dbReference type="Gene3D" id="3.10.20.800">
    <property type="match status" value="1"/>
</dbReference>
<feature type="domain" description="L,D-TPase catalytic" evidence="8">
    <location>
        <begin position="343"/>
        <end position="462"/>
    </location>
</feature>
<name>A0A0E3JNF7_CLOSL</name>
<evidence type="ECO:0000256" key="1">
    <source>
        <dbReference type="ARBA" id="ARBA00004752"/>
    </source>
</evidence>
<dbReference type="PANTHER" id="PTHR30582:SF33">
    <property type="entry name" value="EXPORTED PROTEIN"/>
    <property type="match status" value="1"/>
</dbReference>
<dbReference type="EMBL" id="CP009933">
    <property type="protein sequence ID" value="AKA69217.1"/>
    <property type="molecule type" value="Genomic_DNA"/>
</dbReference>
<keyword evidence="3 6" id="KW-0133">Cell shape</keyword>
<dbReference type="RefSeq" id="WP_029163001.1">
    <property type="nucleotide sequence ID" value="NZ_CP009933.1"/>
</dbReference>
<organism evidence="9 10">
    <name type="scientific">Clostridium scatologenes</name>
    <dbReference type="NCBI Taxonomy" id="1548"/>
    <lineage>
        <taxon>Bacteria</taxon>
        <taxon>Bacillati</taxon>
        <taxon>Bacillota</taxon>
        <taxon>Clostridia</taxon>
        <taxon>Eubacteriales</taxon>
        <taxon>Clostridiaceae</taxon>
        <taxon>Clostridium</taxon>
    </lineage>
</organism>
<dbReference type="InterPro" id="IPR038063">
    <property type="entry name" value="Transpep_catalytic_dom"/>
</dbReference>
<dbReference type="InterPro" id="IPR038054">
    <property type="entry name" value="LD_TPept-like_central_sf"/>
</dbReference>
<dbReference type="GO" id="GO:0005576">
    <property type="term" value="C:extracellular region"/>
    <property type="evidence" value="ECO:0007669"/>
    <property type="project" value="TreeGrafter"/>
</dbReference>
<evidence type="ECO:0000313" key="9">
    <source>
        <dbReference type="EMBL" id="AKA69217.1"/>
    </source>
</evidence>
<keyword evidence="10" id="KW-1185">Reference proteome</keyword>
<dbReference type="Proteomes" id="UP000033115">
    <property type="component" value="Chromosome"/>
</dbReference>